<evidence type="ECO:0000313" key="1">
    <source>
        <dbReference type="EMBL" id="OTF75515.1"/>
    </source>
</evidence>
<dbReference type="Proteomes" id="UP000194236">
    <property type="component" value="Unassembled WGS sequence"/>
</dbReference>
<proteinExistence type="predicted"/>
<reference evidence="1 2" key="1">
    <citation type="submission" date="2017-03" db="EMBL/GenBank/DDBJ databases">
        <title>Genome Survey of Euroglyphus maynei.</title>
        <authorList>
            <person name="Arlian L.G."/>
            <person name="Morgan M.S."/>
            <person name="Rider S.D."/>
        </authorList>
    </citation>
    <scope>NUCLEOTIDE SEQUENCE [LARGE SCALE GENOMIC DNA]</scope>
    <source>
        <strain evidence="1">Arlian Lab</strain>
        <tissue evidence="1">Whole body</tissue>
    </source>
</reference>
<evidence type="ECO:0000313" key="2">
    <source>
        <dbReference type="Proteomes" id="UP000194236"/>
    </source>
</evidence>
<feature type="non-terminal residue" evidence="1">
    <location>
        <position position="19"/>
    </location>
</feature>
<comment type="caution">
    <text evidence="1">The sequence shown here is derived from an EMBL/GenBank/DDBJ whole genome shotgun (WGS) entry which is preliminary data.</text>
</comment>
<dbReference type="AlphaFoldDB" id="A0A1Y3B8D7"/>
<name>A0A1Y3B8D7_EURMA</name>
<accession>A0A1Y3B8D7</accession>
<protein>
    <submittedName>
        <fullName evidence="1">Uncharacterized protein</fullName>
    </submittedName>
</protein>
<organism evidence="1 2">
    <name type="scientific">Euroglyphus maynei</name>
    <name type="common">Mayne's house dust mite</name>
    <dbReference type="NCBI Taxonomy" id="6958"/>
    <lineage>
        <taxon>Eukaryota</taxon>
        <taxon>Metazoa</taxon>
        <taxon>Ecdysozoa</taxon>
        <taxon>Arthropoda</taxon>
        <taxon>Chelicerata</taxon>
        <taxon>Arachnida</taxon>
        <taxon>Acari</taxon>
        <taxon>Acariformes</taxon>
        <taxon>Sarcoptiformes</taxon>
        <taxon>Astigmata</taxon>
        <taxon>Psoroptidia</taxon>
        <taxon>Analgoidea</taxon>
        <taxon>Pyroglyphidae</taxon>
        <taxon>Pyroglyphinae</taxon>
        <taxon>Euroglyphus</taxon>
    </lineage>
</organism>
<dbReference type="EMBL" id="MUJZ01041607">
    <property type="protein sequence ID" value="OTF75515.1"/>
    <property type="molecule type" value="Genomic_DNA"/>
</dbReference>
<gene>
    <name evidence="1" type="ORF">BLA29_015106</name>
</gene>
<sequence>MAFPQFWRVKLPILESTLL</sequence>
<keyword evidence="2" id="KW-1185">Reference proteome</keyword>